<dbReference type="SUPFAM" id="SSF57184">
    <property type="entry name" value="Growth factor receptor domain"/>
    <property type="match status" value="1"/>
</dbReference>
<dbReference type="Gene3D" id="2.10.220.10">
    <property type="entry name" value="Hormone Receptor, Insulin-like Growth Factor Receptor 1, Chain A, domain 2"/>
    <property type="match status" value="1"/>
</dbReference>
<gene>
    <name evidence="1" type="ORF">CCMP2556_LOCUS8568</name>
</gene>
<evidence type="ECO:0000313" key="2">
    <source>
        <dbReference type="Proteomes" id="UP001642484"/>
    </source>
</evidence>
<keyword evidence="2" id="KW-1185">Reference proteome</keyword>
<dbReference type="InterPro" id="IPR006212">
    <property type="entry name" value="Furin_repeat"/>
</dbReference>
<accession>A0ABP0IXJ6</accession>
<evidence type="ECO:0000313" key="1">
    <source>
        <dbReference type="EMBL" id="CAK9006774.1"/>
    </source>
</evidence>
<protein>
    <submittedName>
        <fullName evidence="1">Uncharacterized protein</fullName>
    </submittedName>
</protein>
<name>A0ABP0IXJ6_9DINO</name>
<sequence>MRCEAKDCQTCATNYFLHKGMCVTSCPANHYGDMDSTCRPLAGSVIALKTTGLGETHLIVSNATDCVQLVPLEESERKDPSTIEDEAKMWMVSSSGGEKATFRNVKTGMALYMPSQKVKSDECASDVSSCAVARPPKPVYGEKSLWTDNEWSSHKCDKSAFTISALGNSQIALELETRYLQFVKGMVVFSLTTTTPEDRKIATNERFEPLIVMPAVKSEVKKSGRCASLITQALQCSAAAGGQGLDDFADFTEQGTDTKRPPGCYYYHDEITAPQSKGYQELPVKVMRVALNLLSDGAQADYSRFADFSAKTPCLCKVV</sequence>
<dbReference type="EMBL" id="CAXAMN010003892">
    <property type="protein sequence ID" value="CAK9006774.1"/>
    <property type="molecule type" value="Genomic_DNA"/>
</dbReference>
<reference evidence="1 2" key="1">
    <citation type="submission" date="2024-02" db="EMBL/GenBank/DDBJ databases">
        <authorList>
            <person name="Chen Y."/>
            <person name="Shah S."/>
            <person name="Dougan E. K."/>
            <person name="Thang M."/>
            <person name="Chan C."/>
        </authorList>
    </citation>
    <scope>NUCLEOTIDE SEQUENCE [LARGE SCALE GENOMIC DNA]</scope>
</reference>
<dbReference type="InterPro" id="IPR009030">
    <property type="entry name" value="Growth_fac_rcpt_cys_sf"/>
</dbReference>
<comment type="caution">
    <text evidence="1">The sequence shown here is derived from an EMBL/GenBank/DDBJ whole genome shotgun (WGS) entry which is preliminary data.</text>
</comment>
<dbReference type="Proteomes" id="UP001642484">
    <property type="component" value="Unassembled WGS sequence"/>
</dbReference>
<dbReference type="CDD" id="cd00064">
    <property type="entry name" value="FU"/>
    <property type="match status" value="1"/>
</dbReference>
<proteinExistence type="predicted"/>
<organism evidence="1 2">
    <name type="scientific">Durusdinium trenchii</name>
    <dbReference type="NCBI Taxonomy" id="1381693"/>
    <lineage>
        <taxon>Eukaryota</taxon>
        <taxon>Sar</taxon>
        <taxon>Alveolata</taxon>
        <taxon>Dinophyceae</taxon>
        <taxon>Suessiales</taxon>
        <taxon>Symbiodiniaceae</taxon>
        <taxon>Durusdinium</taxon>
    </lineage>
</organism>